<protein>
    <submittedName>
        <fullName evidence="2">Uncharacterized protein</fullName>
    </submittedName>
</protein>
<feature type="signal peptide" evidence="1">
    <location>
        <begin position="1"/>
        <end position="19"/>
    </location>
</feature>
<dbReference type="PROSITE" id="PS51257">
    <property type="entry name" value="PROKAR_LIPOPROTEIN"/>
    <property type="match status" value="1"/>
</dbReference>
<organism evidence="2 3">
    <name type="scientific">Pseudorhodoferax soli</name>
    <dbReference type="NCBI Taxonomy" id="545864"/>
    <lineage>
        <taxon>Bacteria</taxon>
        <taxon>Pseudomonadati</taxon>
        <taxon>Pseudomonadota</taxon>
        <taxon>Betaproteobacteria</taxon>
        <taxon>Burkholderiales</taxon>
        <taxon>Comamonadaceae</taxon>
    </lineage>
</organism>
<dbReference type="RefSeq" id="WP_147283024.1">
    <property type="nucleotide sequence ID" value="NZ_QPJK01000013.1"/>
</dbReference>
<sequence>MRNLIQVSTVRLRTSGYLASVAMASLLSACGGGEDALAVRDSANAVTTETASERLVVDEKAGTVKFSYNTIGGGVLTSAFPLADQDKKFISVSEAEAATLTKQSTGREQAQAVNPSPCNTYRFSGTQGCLQPGSDVFEYVGSSTADIVGVIPNCTEVTVGSAFSAITPAPGARACFQYTVEASTTFTNQVILPATISAATVELFAVIPNTLAFKKALSQSPTNPHNLTATHAYARYVLMVRAADGAGGQPFNVGIGVPAGPLATALNDDPTRPSLAPMNETKTATINTTGQGDFYYFYPTTPGQTTAQFLSTFTANQTVAWRKASRSAAGVYTLVTTETVLPATASGNTQVISGLTATAAGAATTNGVMVRVSKKAPFAGVAQNFSTRVGVKTGYLTDYELWNFEGLNNIYDLAMGLKQAHNYIGVTLYVKDANGQPVKGEALTVTVYQDEWDLPSAPVIEGTTDACRQVHDQRELARMPVWCVLPGELCSIESWRPLEDAGYGRQG</sequence>
<name>A0A368XAY9_9BURK</name>
<evidence type="ECO:0000256" key="1">
    <source>
        <dbReference type="SAM" id="SignalP"/>
    </source>
</evidence>
<comment type="caution">
    <text evidence="2">The sequence shown here is derived from an EMBL/GenBank/DDBJ whole genome shotgun (WGS) entry which is preliminary data.</text>
</comment>
<accession>A0A368XAY9</accession>
<feature type="chain" id="PRO_5016628656" evidence="1">
    <location>
        <begin position="20"/>
        <end position="507"/>
    </location>
</feature>
<evidence type="ECO:0000313" key="2">
    <source>
        <dbReference type="EMBL" id="RCW65120.1"/>
    </source>
</evidence>
<reference evidence="2 3" key="1">
    <citation type="submission" date="2018-07" db="EMBL/GenBank/DDBJ databases">
        <title>Genomic Encyclopedia of Type Strains, Phase IV (KMG-IV): sequencing the most valuable type-strain genomes for metagenomic binning, comparative biology and taxonomic classification.</title>
        <authorList>
            <person name="Goeker M."/>
        </authorList>
    </citation>
    <scope>NUCLEOTIDE SEQUENCE [LARGE SCALE GENOMIC DNA]</scope>
    <source>
        <strain evidence="2 3">DSM 21634</strain>
    </source>
</reference>
<dbReference type="AlphaFoldDB" id="A0A368XAY9"/>
<dbReference type="Proteomes" id="UP000252884">
    <property type="component" value="Unassembled WGS sequence"/>
</dbReference>
<evidence type="ECO:0000313" key="3">
    <source>
        <dbReference type="Proteomes" id="UP000252884"/>
    </source>
</evidence>
<proteinExistence type="predicted"/>
<dbReference type="OrthoDB" id="9029336at2"/>
<dbReference type="EMBL" id="QPJK01000013">
    <property type="protein sequence ID" value="RCW65120.1"/>
    <property type="molecule type" value="Genomic_DNA"/>
</dbReference>
<gene>
    <name evidence="2" type="ORF">DES41_11344</name>
</gene>
<keyword evidence="1" id="KW-0732">Signal</keyword>
<keyword evidence="3" id="KW-1185">Reference proteome</keyword>